<dbReference type="Pfam" id="PF04203">
    <property type="entry name" value="Sortase"/>
    <property type="match status" value="1"/>
</dbReference>
<evidence type="ECO:0000313" key="3">
    <source>
        <dbReference type="EMBL" id="PIY71713.1"/>
    </source>
</evidence>
<dbReference type="AlphaFoldDB" id="A0A2M7QHA1"/>
<dbReference type="InterPro" id="IPR023365">
    <property type="entry name" value="Sortase_dom-sf"/>
</dbReference>
<dbReference type="Proteomes" id="UP000229401">
    <property type="component" value="Unassembled WGS sequence"/>
</dbReference>
<evidence type="ECO:0000256" key="1">
    <source>
        <dbReference type="ARBA" id="ARBA00022801"/>
    </source>
</evidence>
<keyword evidence="1" id="KW-0378">Hydrolase</keyword>
<evidence type="ECO:0000256" key="2">
    <source>
        <dbReference type="SAM" id="Phobius"/>
    </source>
</evidence>
<dbReference type="EMBL" id="PFLI01000163">
    <property type="protein sequence ID" value="PIY71713.1"/>
    <property type="molecule type" value="Genomic_DNA"/>
</dbReference>
<proteinExistence type="predicted"/>
<dbReference type="InterPro" id="IPR005754">
    <property type="entry name" value="Sortase"/>
</dbReference>
<comment type="caution">
    <text evidence="3">The sequence shown here is derived from an EMBL/GenBank/DDBJ whole genome shotgun (WGS) entry which is preliminary data.</text>
</comment>
<evidence type="ECO:0000313" key="4">
    <source>
        <dbReference type="Proteomes" id="UP000229401"/>
    </source>
</evidence>
<name>A0A2M7QHA1_9BACT</name>
<keyword evidence="2" id="KW-1133">Transmembrane helix</keyword>
<organism evidence="3 4">
    <name type="scientific">Candidatus Roizmanbacteria bacterium CG_4_10_14_0_8_um_filter_33_9</name>
    <dbReference type="NCBI Taxonomy" id="1974826"/>
    <lineage>
        <taxon>Bacteria</taxon>
        <taxon>Candidatus Roizmaniibacteriota</taxon>
    </lineage>
</organism>
<sequence>MKNATSIHHHIKKAKQKDYIRVLILRTLGNFLIFSSLFMVGKTFYLPVRQEIRYLIEQKTEKKYIVATTKEEAVFTLQKTPSGKKGGLAEMLRGKPIEALIPEDPNYSIVIPKIGANARIIPNVDAGDEKIYLDALNHGVGHVMGTAFPGEGGHIFLFAHSTDYFWNVGTYNAVFYLLGKLEAGDEINVFFKGLRYKYHVIDRTIVDPAQVEYLTRKTNREFLTLQTCWPPGTTLKRLLVFAVRVTD</sequence>
<keyword evidence="2" id="KW-0812">Transmembrane</keyword>
<protein>
    <recommendedName>
        <fullName evidence="5">Sortase</fullName>
    </recommendedName>
</protein>
<dbReference type="NCBIfam" id="TIGR01076">
    <property type="entry name" value="sortase_fam"/>
    <property type="match status" value="1"/>
</dbReference>
<dbReference type="GO" id="GO:0016787">
    <property type="term" value="F:hydrolase activity"/>
    <property type="evidence" value="ECO:0007669"/>
    <property type="project" value="UniProtKB-KW"/>
</dbReference>
<dbReference type="SUPFAM" id="SSF63817">
    <property type="entry name" value="Sortase"/>
    <property type="match status" value="1"/>
</dbReference>
<dbReference type="Gene3D" id="2.40.260.10">
    <property type="entry name" value="Sortase"/>
    <property type="match status" value="1"/>
</dbReference>
<keyword evidence="2" id="KW-0472">Membrane</keyword>
<evidence type="ECO:0008006" key="5">
    <source>
        <dbReference type="Google" id="ProtNLM"/>
    </source>
</evidence>
<feature type="transmembrane region" description="Helical" evidence="2">
    <location>
        <begin position="20"/>
        <end position="40"/>
    </location>
</feature>
<reference evidence="4" key="1">
    <citation type="submission" date="2017-09" db="EMBL/GenBank/DDBJ databases">
        <title>Depth-based differentiation of microbial function through sediment-hosted aquifers and enrichment of novel symbionts in the deep terrestrial subsurface.</title>
        <authorList>
            <person name="Probst A.J."/>
            <person name="Ladd B."/>
            <person name="Jarett J.K."/>
            <person name="Geller-Mcgrath D.E."/>
            <person name="Sieber C.M.K."/>
            <person name="Emerson J.B."/>
            <person name="Anantharaman K."/>
            <person name="Thomas B.C."/>
            <person name="Malmstrom R."/>
            <person name="Stieglmeier M."/>
            <person name="Klingl A."/>
            <person name="Woyke T."/>
            <person name="Ryan C.M."/>
            <person name="Banfield J.F."/>
        </authorList>
    </citation>
    <scope>NUCLEOTIDE SEQUENCE [LARGE SCALE GENOMIC DNA]</scope>
</reference>
<gene>
    <name evidence="3" type="ORF">COY87_04725</name>
</gene>
<accession>A0A2M7QHA1</accession>